<reference evidence="2" key="1">
    <citation type="submission" date="2020-09" db="EMBL/GenBank/DDBJ databases">
        <title>A novel bacterium of genus Paenibacillus, isolated from South China Sea.</title>
        <authorList>
            <person name="Huang H."/>
            <person name="Mo K."/>
            <person name="Hu Y."/>
        </authorList>
    </citation>
    <scope>NUCLEOTIDE SEQUENCE</scope>
    <source>
        <strain evidence="2">IB182363</strain>
    </source>
</reference>
<organism evidence="2 3">
    <name type="scientific">Paenibacillus oceani</name>
    <dbReference type="NCBI Taxonomy" id="2772510"/>
    <lineage>
        <taxon>Bacteria</taxon>
        <taxon>Bacillati</taxon>
        <taxon>Bacillota</taxon>
        <taxon>Bacilli</taxon>
        <taxon>Bacillales</taxon>
        <taxon>Paenibacillaceae</taxon>
        <taxon>Paenibacillus</taxon>
    </lineage>
</organism>
<evidence type="ECO:0000313" key="3">
    <source>
        <dbReference type="Proteomes" id="UP000639396"/>
    </source>
</evidence>
<dbReference type="Proteomes" id="UP000639396">
    <property type="component" value="Unassembled WGS sequence"/>
</dbReference>
<dbReference type="RefSeq" id="WP_190929512.1">
    <property type="nucleotide sequence ID" value="NZ_JACXJA010000024.1"/>
</dbReference>
<keyword evidence="3" id="KW-1185">Reference proteome</keyword>
<dbReference type="EMBL" id="JACXJA010000024">
    <property type="protein sequence ID" value="MBD2863881.1"/>
    <property type="molecule type" value="Genomic_DNA"/>
</dbReference>
<proteinExistence type="predicted"/>
<feature type="chain" id="PRO_5037057836" description="Copper amine oxidase-like N-terminal domain-containing protein" evidence="1">
    <location>
        <begin position="25"/>
        <end position="393"/>
    </location>
</feature>
<name>A0A927H0B4_9BACL</name>
<dbReference type="AlphaFoldDB" id="A0A927H0B4"/>
<accession>A0A927H0B4</accession>
<sequence length="393" mass="42898">MAYRMTVLLLAFATALVMPGPVSAAPHEAAAKAATVQFIVSVKTSQGALYETRKSFVKKAWSRAWPKAAAAADHGAGGRVPYGNAYMEVKVGGSSRTFSLREDGSLLEPDTGSVITMPAPIRKAWVQYAESLRTIHYGELVAWDDAKTGVPLKSKVTVVDLETGLTFRAQRRAGSLHADVQPLTKQDTATMKHIYDGSWSWKRRAILVLYGGRKIAGSMHGMPHGGDGIPDNDFSGHFCIHFLGSSTHKTGAEDYAHQLMVHKAAGQLDALLDRSLPAKLAETFLESLKQQDDALLIAALRGTDPDTLSRYRKLLRSVESVRYELPAVQDPKDDLTAEYKIKALVDGRGGGIREQTFRFRFAREAAGSPWLLTEVGIELQGNRGTQPPNEQAR</sequence>
<keyword evidence="1" id="KW-0732">Signal</keyword>
<protein>
    <recommendedName>
        <fullName evidence="4">Copper amine oxidase-like N-terminal domain-containing protein</fullName>
    </recommendedName>
</protein>
<comment type="caution">
    <text evidence="2">The sequence shown here is derived from an EMBL/GenBank/DDBJ whole genome shotgun (WGS) entry which is preliminary data.</text>
</comment>
<evidence type="ECO:0000313" key="2">
    <source>
        <dbReference type="EMBL" id="MBD2863881.1"/>
    </source>
</evidence>
<feature type="signal peptide" evidence="1">
    <location>
        <begin position="1"/>
        <end position="24"/>
    </location>
</feature>
<gene>
    <name evidence="2" type="ORF">IDH45_17980</name>
</gene>
<evidence type="ECO:0008006" key="4">
    <source>
        <dbReference type="Google" id="ProtNLM"/>
    </source>
</evidence>
<evidence type="ECO:0000256" key="1">
    <source>
        <dbReference type="SAM" id="SignalP"/>
    </source>
</evidence>